<dbReference type="AlphaFoldDB" id="A0A4Q9PQU8"/>
<organism evidence="2 3">
    <name type="scientific">Dichomitus squalens</name>
    <dbReference type="NCBI Taxonomy" id="114155"/>
    <lineage>
        <taxon>Eukaryota</taxon>
        <taxon>Fungi</taxon>
        <taxon>Dikarya</taxon>
        <taxon>Basidiomycota</taxon>
        <taxon>Agaricomycotina</taxon>
        <taxon>Agaricomycetes</taxon>
        <taxon>Polyporales</taxon>
        <taxon>Polyporaceae</taxon>
        <taxon>Dichomitus</taxon>
    </lineage>
</organism>
<evidence type="ECO:0000256" key="1">
    <source>
        <dbReference type="SAM" id="MobiDB-lite"/>
    </source>
</evidence>
<name>A0A4Q9PQU8_9APHY</name>
<feature type="compositionally biased region" description="Low complexity" evidence="1">
    <location>
        <begin position="36"/>
        <end position="49"/>
    </location>
</feature>
<feature type="region of interest" description="Disordered" evidence="1">
    <location>
        <begin position="36"/>
        <end position="60"/>
    </location>
</feature>
<dbReference type="EMBL" id="ML145148">
    <property type="protein sequence ID" value="TBU56644.1"/>
    <property type="molecule type" value="Genomic_DNA"/>
</dbReference>
<reference evidence="2 3" key="1">
    <citation type="submission" date="2019-01" db="EMBL/GenBank/DDBJ databases">
        <title>Draft genome sequences of three monokaryotic isolates of the white-rot basidiomycete fungus Dichomitus squalens.</title>
        <authorList>
            <consortium name="DOE Joint Genome Institute"/>
            <person name="Lopez S.C."/>
            <person name="Andreopoulos B."/>
            <person name="Pangilinan J."/>
            <person name="Lipzen A."/>
            <person name="Riley R."/>
            <person name="Ahrendt S."/>
            <person name="Ng V."/>
            <person name="Barry K."/>
            <person name="Daum C."/>
            <person name="Grigoriev I.V."/>
            <person name="Hilden K.S."/>
            <person name="Makela M.R."/>
            <person name="de Vries R.P."/>
        </authorList>
    </citation>
    <scope>NUCLEOTIDE SEQUENCE [LARGE SCALE GENOMIC DNA]</scope>
    <source>
        <strain evidence="2 3">CBS 464.89</strain>
    </source>
</reference>
<proteinExistence type="predicted"/>
<feature type="compositionally biased region" description="Polar residues" evidence="1">
    <location>
        <begin position="50"/>
        <end position="60"/>
    </location>
</feature>
<accession>A0A4Q9PQU8</accession>
<gene>
    <name evidence="2" type="ORF">BD310DRAFT_931099</name>
</gene>
<evidence type="ECO:0000313" key="2">
    <source>
        <dbReference type="EMBL" id="TBU56644.1"/>
    </source>
</evidence>
<evidence type="ECO:0000313" key="3">
    <source>
        <dbReference type="Proteomes" id="UP000292082"/>
    </source>
</evidence>
<sequence length="86" mass="9355">MRTHFLATLAMHTPRDHSPDLLAIVLPFLRNALSSSLSSRQRTQSGRSSVGCSSTATTRHPTPLMKRFSCICASSSPFRPADGLRA</sequence>
<keyword evidence="3" id="KW-1185">Reference proteome</keyword>
<protein>
    <submittedName>
        <fullName evidence="2">Uncharacterized protein</fullName>
    </submittedName>
</protein>
<dbReference type="Proteomes" id="UP000292082">
    <property type="component" value="Unassembled WGS sequence"/>
</dbReference>